<evidence type="ECO:0000259" key="8">
    <source>
        <dbReference type="PROSITE" id="PS50850"/>
    </source>
</evidence>
<dbReference type="InterPro" id="IPR036259">
    <property type="entry name" value="MFS_trans_sf"/>
</dbReference>
<keyword evidence="6 7" id="KW-0472">Membrane</keyword>
<accession>A0A1V4SRW0</accession>
<comment type="caution">
    <text evidence="9">The sequence shown here is derived from an EMBL/GenBank/DDBJ whole genome shotgun (WGS) entry which is preliminary data.</text>
</comment>
<dbReference type="GO" id="GO:0022857">
    <property type="term" value="F:transmembrane transporter activity"/>
    <property type="evidence" value="ECO:0007669"/>
    <property type="project" value="InterPro"/>
</dbReference>
<feature type="transmembrane region" description="Helical" evidence="7">
    <location>
        <begin position="12"/>
        <end position="34"/>
    </location>
</feature>
<evidence type="ECO:0000256" key="2">
    <source>
        <dbReference type="ARBA" id="ARBA00022448"/>
    </source>
</evidence>
<feature type="transmembrane region" description="Helical" evidence="7">
    <location>
        <begin position="135"/>
        <end position="160"/>
    </location>
</feature>
<feature type="domain" description="Major facilitator superfamily (MFS) profile" evidence="8">
    <location>
        <begin position="12"/>
        <end position="397"/>
    </location>
</feature>
<evidence type="ECO:0000256" key="7">
    <source>
        <dbReference type="SAM" id="Phobius"/>
    </source>
</evidence>
<dbReference type="Pfam" id="PF07690">
    <property type="entry name" value="MFS_1"/>
    <property type="match status" value="1"/>
</dbReference>
<feature type="transmembrane region" description="Helical" evidence="7">
    <location>
        <begin position="373"/>
        <end position="393"/>
    </location>
</feature>
<comment type="subcellular location">
    <subcellularLocation>
        <location evidence="1">Cell membrane</location>
        <topology evidence="1">Multi-pass membrane protein</topology>
    </subcellularLocation>
</comment>
<feature type="transmembrane region" description="Helical" evidence="7">
    <location>
        <begin position="46"/>
        <end position="67"/>
    </location>
</feature>
<keyword evidence="3" id="KW-1003">Cell membrane</keyword>
<dbReference type="PANTHER" id="PTHR23517">
    <property type="entry name" value="RESISTANCE PROTEIN MDTM, PUTATIVE-RELATED-RELATED"/>
    <property type="match status" value="1"/>
</dbReference>
<organism evidence="9 10">
    <name type="scientific">Clostridium thermobutyricum DSM 4928</name>
    <dbReference type="NCBI Taxonomy" id="1121339"/>
    <lineage>
        <taxon>Bacteria</taxon>
        <taxon>Bacillati</taxon>
        <taxon>Bacillota</taxon>
        <taxon>Clostridia</taxon>
        <taxon>Eubacteriales</taxon>
        <taxon>Clostridiaceae</taxon>
        <taxon>Clostridium</taxon>
    </lineage>
</organism>
<dbReference type="EMBL" id="LTAY01000081">
    <property type="protein sequence ID" value="OPX46594.1"/>
    <property type="molecule type" value="Genomic_DNA"/>
</dbReference>
<keyword evidence="4 7" id="KW-0812">Transmembrane</keyword>
<dbReference type="AlphaFoldDB" id="A0A1V4SRW0"/>
<feature type="transmembrane region" description="Helical" evidence="7">
    <location>
        <begin position="102"/>
        <end position="123"/>
    </location>
</feature>
<dbReference type="Proteomes" id="UP000191448">
    <property type="component" value="Unassembled WGS sequence"/>
</dbReference>
<dbReference type="PROSITE" id="PS50850">
    <property type="entry name" value="MFS"/>
    <property type="match status" value="1"/>
</dbReference>
<evidence type="ECO:0000256" key="6">
    <source>
        <dbReference type="ARBA" id="ARBA00023136"/>
    </source>
</evidence>
<dbReference type="SUPFAM" id="SSF103473">
    <property type="entry name" value="MFS general substrate transporter"/>
    <property type="match status" value="1"/>
</dbReference>
<dbReference type="OrthoDB" id="9607at2"/>
<dbReference type="InterPro" id="IPR020846">
    <property type="entry name" value="MFS_dom"/>
</dbReference>
<keyword evidence="5 7" id="KW-1133">Transmembrane helix</keyword>
<feature type="transmembrane region" description="Helical" evidence="7">
    <location>
        <begin position="221"/>
        <end position="242"/>
    </location>
</feature>
<dbReference type="Gene3D" id="1.20.1250.20">
    <property type="entry name" value="MFS general substrate transporter like domains"/>
    <property type="match status" value="1"/>
</dbReference>
<dbReference type="RefSeq" id="WP_080023997.1">
    <property type="nucleotide sequence ID" value="NZ_LTAY01000081.1"/>
</dbReference>
<evidence type="ECO:0000256" key="1">
    <source>
        <dbReference type="ARBA" id="ARBA00004651"/>
    </source>
</evidence>
<protein>
    <submittedName>
        <fullName evidence="9">Inner membrane transport protein YajR</fullName>
    </submittedName>
</protein>
<feature type="transmembrane region" description="Helical" evidence="7">
    <location>
        <begin position="307"/>
        <end position="327"/>
    </location>
</feature>
<evidence type="ECO:0000256" key="4">
    <source>
        <dbReference type="ARBA" id="ARBA00022692"/>
    </source>
</evidence>
<sequence>MKTQLNKQQLTFIIILAVALGIRSLGMSIVAPFISNFTLSLKFGTIALSGIALGGFSFTQAFFQIPFGNWCDKFGNKKMILIGLLLLILGLALSTVSTNAYIFIISRFLQGTGAITSGVFSWISSEVGEEKRADAIGLTSIIVSAFSAIALAGGPLLILIWNVQELYGIATFLVICVFLIILFALKDNSSNSIKEISKEVIEKKSKETSKYIWSFLKDIKFLGFCFVGFFSIFMFMADFVLVPEYADKLVGEVNLWMVFTPSMLIGLVAMKISVIFIKKSYTKELAVFSGILFVVGNAMLICSKNSLVLLIISSVFTFTGYFILVNLVPTITNQIAKPEFRGSLNGVVNAFMYIGGFVGSALIGLLWGINENFAIYTVIFLSIVVTIIGFLSVPKIGFHDEEVTNFNVKRNTRIISEQ</sequence>
<dbReference type="InterPro" id="IPR011701">
    <property type="entry name" value="MFS"/>
</dbReference>
<evidence type="ECO:0000313" key="9">
    <source>
        <dbReference type="EMBL" id="OPX46594.1"/>
    </source>
</evidence>
<gene>
    <name evidence="9" type="primary">yajR_3</name>
    <name evidence="9" type="ORF">CLTHE_28150</name>
</gene>
<feature type="transmembrane region" description="Helical" evidence="7">
    <location>
        <begin position="254"/>
        <end position="277"/>
    </location>
</feature>
<evidence type="ECO:0000313" key="10">
    <source>
        <dbReference type="Proteomes" id="UP000191448"/>
    </source>
</evidence>
<evidence type="ECO:0000256" key="5">
    <source>
        <dbReference type="ARBA" id="ARBA00022989"/>
    </source>
</evidence>
<evidence type="ECO:0000256" key="3">
    <source>
        <dbReference type="ARBA" id="ARBA00022475"/>
    </source>
</evidence>
<feature type="transmembrane region" description="Helical" evidence="7">
    <location>
        <begin position="166"/>
        <end position="185"/>
    </location>
</feature>
<keyword evidence="2" id="KW-0813">Transport</keyword>
<feature type="transmembrane region" description="Helical" evidence="7">
    <location>
        <begin position="79"/>
        <end position="96"/>
    </location>
</feature>
<reference evidence="9 10" key="1">
    <citation type="submission" date="2016-02" db="EMBL/GenBank/DDBJ databases">
        <title>Genome sequence of Clostridium thermobutyricum DSM 4928.</title>
        <authorList>
            <person name="Poehlein A."/>
            <person name="Daniel R."/>
        </authorList>
    </citation>
    <scope>NUCLEOTIDE SEQUENCE [LARGE SCALE GENOMIC DNA]</scope>
    <source>
        <strain evidence="9 10">DSM 4928</strain>
    </source>
</reference>
<dbReference type="PANTHER" id="PTHR23517:SF2">
    <property type="entry name" value="MULTIDRUG RESISTANCE PROTEIN MDTH"/>
    <property type="match status" value="1"/>
</dbReference>
<proteinExistence type="predicted"/>
<dbReference type="InterPro" id="IPR050171">
    <property type="entry name" value="MFS_Transporters"/>
</dbReference>
<feature type="transmembrane region" description="Helical" evidence="7">
    <location>
        <begin position="347"/>
        <end position="367"/>
    </location>
</feature>
<dbReference type="GO" id="GO:0005886">
    <property type="term" value="C:plasma membrane"/>
    <property type="evidence" value="ECO:0007669"/>
    <property type="project" value="UniProtKB-SubCell"/>
</dbReference>
<feature type="transmembrane region" description="Helical" evidence="7">
    <location>
        <begin position="284"/>
        <end position="301"/>
    </location>
</feature>
<name>A0A1V4SRW0_9CLOT</name>